<accession>U4QKR4</accession>
<dbReference type="HOGENOM" id="CLU_2829805_0_0_9"/>
<gene>
    <name evidence="1" type="ordered locus">TEPIRE1_0887</name>
</gene>
<dbReference type="KEGG" id="tae:TepiRe1_0887"/>
<sequence>MIEKATANACETRYYLCSIEPDATKFAVNILKLEKSKKRRSLKAKRFKASGSLSYLEKVLSCTSVD</sequence>
<protein>
    <submittedName>
        <fullName evidence="1">Uncharacterized protein</fullName>
    </submittedName>
</protein>
<dbReference type="Proteomes" id="UP000010802">
    <property type="component" value="Chromosome"/>
</dbReference>
<dbReference type="EMBL" id="HF563609">
    <property type="protein sequence ID" value="CDI40505.1"/>
    <property type="molecule type" value="Genomic_DNA"/>
</dbReference>
<reference evidence="2" key="1">
    <citation type="journal article" date="2013" name="Genome Announc.">
        <title>First genome sequence of a syntrophic acetate-oxidizing bacterium, Tepidanaerobacter acetatoxydans strain Re1.</title>
        <authorList>
            <person name="Manzoor S."/>
            <person name="Bongcam-Rudloff E."/>
            <person name="Schnurer A."/>
            <person name="Muller B."/>
        </authorList>
    </citation>
    <scope>NUCLEOTIDE SEQUENCE [LARGE SCALE GENOMIC DNA]</scope>
    <source>
        <strain evidence="2">Re1</strain>
    </source>
</reference>
<dbReference type="eggNOG" id="COG5433">
    <property type="taxonomic scope" value="Bacteria"/>
</dbReference>
<evidence type="ECO:0000313" key="2">
    <source>
        <dbReference type="Proteomes" id="UP000010802"/>
    </source>
</evidence>
<organism evidence="1 2">
    <name type="scientific">Tepidanaerobacter acetatoxydans (strain DSM 21804 / JCM 16047 / Re1)</name>
    <dbReference type="NCBI Taxonomy" id="1209989"/>
    <lineage>
        <taxon>Bacteria</taxon>
        <taxon>Bacillati</taxon>
        <taxon>Bacillota</taxon>
        <taxon>Clostridia</taxon>
        <taxon>Thermosediminibacterales</taxon>
        <taxon>Tepidanaerobacteraceae</taxon>
        <taxon>Tepidanaerobacter</taxon>
    </lineage>
</organism>
<evidence type="ECO:0000313" key="1">
    <source>
        <dbReference type="EMBL" id="CDI40505.1"/>
    </source>
</evidence>
<dbReference type="AlphaFoldDB" id="U4QKR4"/>
<name>U4QKR4_TEPAE</name>
<proteinExistence type="predicted"/>
<keyword evidence="2" id="KW-1185">Reference proteome</keyword>